<feature type="compositionally biased region" description="Polar residues" evidence="1">
    <location>
        <begin position="15"/>
        <end position="27"/>
    </location>
</feature>
<sequence length="115" mass="12456">MTLSLRPYDDKRIYDSQSSDSSCAGTRTVNLIDGTGLVPSGMKRSGNEGPEALTFHLFPSSLPFEEERKERDETRVGGGAGHYSPPTSVDHNFHTGAPIEAPFVATRSLSPPLCF</sequence>
<evidence type="ECO:0000256" key="1">
    <source>
        <dbReference type="SAM" id="MobiDB-lite"/>
    </source>
</evidence>
<comment type="caution">
    <text evidence="2">The sequence shown here is derived from an EMBL/GenBank/DDBJ whole genome shotgun (WGS) entry which is preliminary data.</text>
</comment>
<keyword evidence="3" id="KW-1185">Reference proteome</keyword>
<reference evidence="2 3" key="1">
    <citation type="journal article" date="2023" name="Plants (Basel)">
        <title>Bridging the Gap: Combining Genomics and Transcriptomics Approaches to Understand Stylosanthes scabra, an Orphan Legume from the Brazilian Caatinga.</title>
        <authorList>
            <person name="Ferreira-Neto J.R.C."/>
            <person name="da Silva M.D."/>
            <person name="Binneck E."/>
            <person name="de Melo N.F."/>
            <person name="da Silva R.H."/>
            <person name="de Melo A.L.T.M."/>
            <person name="Pandolfi V."/>
            <person name="Bustamante F.O."/>
            <person name="Brasileiro-Vidal A.C."/>
            <person name="Benko-Iseppon A.M."/>
        </authorList>
    </citation>
    <scope>NUCLEOTIDE SEQUENCE [LARGE SCALE GENOMIC DNA]</scope>
    <source>
        <tissue evidence="2">Leaves</tissue>
    </source>
</reference>
<evidence type="ECO:0000313" key="3">
    <source>
        <dbReference type="Proteomes" id="UP001341840"/>
    </source>
</evidence>
<organism evidence="2 3">
    <name type="scientific">Stylosanthes scabra</name>
    <dbReference type="NCBI Taxonomy" id="79078"/>
    <lineage>
        <taxon>Eukaryota</taxon>
        <taxon>Viridiplantae</taxon>
        <taxon>Streptophyta</taxon>
        <taxon>Embryophyta</taxon>
        <taxon>Tracheophyta</taxon>
        <taxon>Spermatophyta</taxon>
        <taxon>Magnoliopsida</taxon>
        <taxon>eudicotyledons</taxon>
        <taxon>Gunneridae</taxon>
        <taxon>Pentapetalae</taxon>
        <taxon>rosids</taxon>
        <taxon>fabids</taxon>
        <taxon>Fabales</taxon>
        <taxon>Fabaceae</taxon>
        <taxon>Papilionoideae</taxon>
        <taxon>50 kb inversion clade</taxon>
        <taxon>dalbergioids sensu lato</taxon>
        <taxon>Dalbergieae</taxon>
        <taxon>Pterocarpus clade</taxon>
        <taxon>Stylosanthes</taxon>
    </lineage>
</organism>
<protein>
    <submittedName>
        <fullName evidence="2">Uncharacterized protein</fullName>
    </submittedName>
</protein>
<accession>A0ABU6YKF4</accession>
<name>A0ABU6YKF4_9FABA</name>
<dbReference type="EMBL" id="JASCZI010242143">
    <property type="protein sequence ID" value="MED6209810.1"/>
    <property type="molecule type" value="Genomic_DNA"/>
</dbReference>
<dbReference type="Proteomes" id="UP001341840">
    <property type="component" value="Unassembled WGS sequence"/>
</dbReference>
<feature type="region of interest" description="Disordered" evidence="1">
    <location>
        <begin position="63"/>
        <end position="94"/>
    </location>
</feature>
<feature type="region of interest" description="Disordered" evidence="1">
    <location>
        <begin position="1"/>
        <end position="27"/>
    </location>
</feature>
<feature type="compositionally biased region" description="Basic and acidic residues" evidence="1">
    <location>
        <begin position="65"/>
        <end position="75"/>
    </location>
</feature>
<proteinExistence type="predicted"/>
<evidence type="ECO:0000313" key="2">
    <source>
        <dbReference type="EMBL" id="MED6209810.1"/>
    </source>
</evidence>
<gene>
    <name evidence="2" type="ORF">PIB30_058290</name>
</gene>